<feature type="compositionally biased region" description="Basic and acidic residues" evidence="5">
    <location>
        <begin position="136"/>
        <end position="148"/>
    </location>
</feature>
<feature type="transmembrane region" description="Helical" evidence="6">
    <location>
        <begin position="82"/>
        <end position="102"/>
    </location>
</feature>
<proteinExistence type="predicted"/>
<keyword evidence="6" id="KW-1133">Transmembrane helix</keyword>
<organism evidence="7 8">
    <name type="scientific">Asparagus officinalis</name>
    <name type="common">Garden asparagus</name>
    <dbReference type="NCBI Taxonomy" id="4686"/>
    <lineage>
        <taxon>Eukaryota</taxon>
        <taxon>Viridiplantae</taxon>
        <taxon>Streptophyta</taxon>
        <taxon>Embryophyta</taxon>
        <taxon>Tracheophyta</taxon>
        <taxon>Spermatophyta</taxon>
        <taxon>Magnoliopsida</taxon>
        <taxon>Liliopsida</taxon>
        <taxon>Asparagales</taxon>
        <taxon>Asparagaceae</taxon>
        <taxon>Asparagoideae</taxon>
        <taxon>Asparagus</taxon>
    </lineage>
</organism>
<sequence length="284" mass="30760">MAVVTLLALGNDAPDLFSSVATLRCDEPRTDLAHPLRRRLRHKFGFDHRHAFPFGSASIHSECLLFSGGAGDVLCVFEWEMYLWQGVGFVGLYVFFVGLVFWMDLGSTDAFDHPADPNLTAEIGDLDGSNVDTPAEGDHPAQFDDQLHADPNVNPLAQVDHGADPNVNPLAEVDHLHDPSVGPFAEVDVAADGRDDSNATAAVADLMVQMLRLQHKLIVVMIQMLTLPAKVVRPANSTVRPPAKGEDPAYSSVKPPSEVDHPANSTVGSEVDDHACCFKCRCKC</sequence>
<keyword evidence="6" id="KW-0812">Transmembrane</keyword>
<dbReference type="AlphaFoldDB" id="A0A5P1ES00"/>
<dbReference type="Gramene" id="ONK67489">
    <property type="protein sequence ID" value="ONK67489"/>
    <property type="gene ID" value="A4U43_C05F580"/>
</dbReference>
<dbReference type="GO" id="GO:0016020">
    <property type="term" value="C:membrane"/>
    <property type="evidence" value="ECO:0007669"/>
    <property type="project" value="TreeGrafter"/>
</dbReference>
<gene>
    <name evidence="7" type="ORF">A4U43_C05F580</name>
</gene>
<keyword evidence="2" id="KW-0050">Antiport</keyword>
<evidence type="ECO:0000256" key="1">
    <source>
        <dbReference type="ARBA" id="ARBA00022448"/>
    </source>
</evidence>
<keyword evidence="1" id="KW-0813">Transport</keyword>
<keyword evidence="3" id="KW-0915">Sodium</keyword>
<dbReference type="Proteomes" id="UP000243459">
    <property type="component" value="Chromosome 5"/>
</dbReference>
<feature type="region of interest" description="Disordered" evidence="5">
    <location>
        <begin position="124"/>
        <end position="169"/>
    </location>
</feature>
<dbReference type="GO" id="GO:0008324">
    <property type="term" value="F:monoatomic cation transmembrane transporter activity"/>
    <property type="evidence" value="ECO:0007669"/>
    <property type="project" value="TreeGrafter"/>
</dbReference>
<evidence type="ECO:0000256" key="6">
    <source>
        <dbReference type="SAM" id="Phobius"/>
    </source>
</evidence>
<evidence type="ECO:0000256" key="3">
    <source>
        <dbReference type="ARBA" id="ARBA00023053"/>
    </source>
</evidence>
<protein>
    <recommendedName>
        <fullName evidence="9">Sodium/calcium exchanger membrane region domain-containing protein</fullName>
    </recommendedName>
</protein>
<dbReference type="InterPro" id="IPR051359">
    <property type="entry name" value="CaCA_antiporter"/>
</dbReference>
<keyword evidence="4" id="KW-0406">Ion transport</keyword>
<evidence type="ECO:0000256" key="4">
    <source>
        <dbReference type="ARBA" id="ARBA00023201"/>
    </source>
</evidence>
<accession>A0A5P1ES00</accession>
<reference evidence="8" key="1">
    <citation type="journal article" date="2017" name="Nat. Commun.">
        <title>The asparagus genome sheds light on the origin and evolution of a young Y chromosome.</title>
        <authorList>
            <person name="Harkess A."/>
            <person name="Zhou J."/>
            <person name="Xu C."/>
            <person name="Bowers J.E."/>
            <person name="Van der Hulst R."/>
            <person name="Ayyampalayam S."/>
            <person name="Mercati F."/>
            <person name="Riccardi P."/>
            <person name="McKain M.R."/>
            <person name="Kakrana A."/>
            <person name="Tang H."/>
            <person name="Ray J."/>
            <person name="Groenendijk J."/>
            <person name="Arikit S."/>
            <person name="Mathioni S.M."/>
            <person name="Nakano M."/>
            <person name="Shan H."/>
            <person name="Telgmann-Rauber A."/>
            <person name="Kanno A."/>
            <person name="Yue Z."/>
            <person name="Chen H."/>
            <person name="Li W."/>
            <person name="Chen Y."/>
            <person name="Xu X."/>
            <person name="Zhang Y."/>
            <person name="Luo S."/>
            <person name="Chen H."/>
            <person name="Gao J."/>
            <person name="Mao Z."/>
            <person name="Pires J.C."/>
            <person name="Luo M."/>
            <person name="Kudrna D."/>
            <person name="Wing R.A."/>
            <person name="Meyers B.C."/>
            <person name="Yi K."/>
            <person name="Kong H."/>
            <person name="Lavrijsen P."/>
            <person name="Sunseri F."/>
            <person name="Falavigna A."/>
            <person name="Ye Y."/>
            <person name="Leebens-Mack J.H."/>
            <person name="Chen G."/>
        </authorList>
    </citation>
    <scope>NUCLEOTIDE SEQUENCE [LARGE SCALE GENOMIC DNA]</scope>
    <source>
        <strain evidence="8">cv. DH0086</strain>
    </source>
</reference>
<dbReference type="PANTHER" id="PTHR12266">
    <property type="entry name" value="NA+/CA2+ K+ INDEPENDENT EXCHANGER"/>
    <property type="match status" value="1"/>
</dbReference>
<evidence type="ECO:0008006" key="9">
    <source>
        <dbReference type="Google" id="ProtNLM"/>
    </source>
</evidence>
<keyword evidence="8" id="KW-1185">Reference proteome</keyword>
<evidence type="ECO:0000313" key="8">
    <source>
        <dbReference type="Proteomes" id="UP000243459"/>
    </source>
</evidence>
<feature type="region of interest" description="Disordered" evidence="5">
    <location>
        <begin position="236"/>
        <end position="269"/>
    </location>
</feature>
<evidence type="ECO:0000256" key="2">
    <source>
        <dbReference type="ARBA" id="ARBA00022449"/>
    </source>
</evidence>
<dbReference type="GO" id="GO:0006814">
    <property type="term" value="P:sodium ion transport"/>
    <property type="evidence" value="ECO:0007669"/>
    <property type="project" value="UniProtKB-KW"/>
</dbReference>
<keyword evidence="4" id="KW-0739">Sodium transport</keyword>
<name>A0A5P1ES00_ASPOF</name>
<dbReference type="PANTHER" id="PTHR12266:SF33">
    <property type="entry name" value="CATION_CALCIUM EXCHANGER 5"/>
    <property type="match status" value="1"/>
</dbReference>
<evidence type="ECO:0000313" key="7">
    <source>
        <dbReference type="EMBL" id="ONK67489.1"/>
    </source>
</evidence>
<evidence type="ECO:0000256" key="5">
    <source>
        <dbReference type="SAM" id="MobiDB-lite"/>
    </source>
</evidence>
<dbReference type="GO" id="GO:0015297">
    <property type="term" value="F:antiporter activity"/>
    <property type="evidence" value="ECO:0007669"/>
    <property type="project" value="UniProtKB-KW"/>
</dbReference>
<dbReference type="EMBL" id="CM007385">
    <property type="protein sequence ID" value="ONK67489.1"/>
    <property type="molecule type" value="Genomic_DNA"/>
</dbReference>
<keyword evidence="6" id="KW-0472">Membrane</keyword>